<keyword evidence="3" id="KW-1185">Reference proteome</keyword>
<reference evidence="2" key="1">
    <citation type="submission" date="2021-12" db="EMBL/GenBank/DDBJ databases">
        <authorList>
            <person name="King R."/>
        </authorList>
    </citation>
    <scope>NUCLEOTIDE SEQUENCE</scope>
</reference>
<sequence length="185" mass="20952">MISAFGSLTLAFALVSSAISRCHGKSLGQLVEEFEDIEDERRDLLKDSLKTIEVTENQNAVRYLVRLAEAHVTLVRLRRYFQAAEKVLHAAHSLRSDYGLPDVRVTVAKSRIENDALRNLLSKLSKIYSETSDIQVWSMPYIVRGLVLPVARAFIHSEEKLLEVIVKFQSELSRATEKKSILLVN</sequence>
<dbReference type="AlphaFoldDB" id="A0A9P0AG61"/>
<organism evidence="2 3">
    <name type="scientific">Bemisia tabaci</name>
    <name type="common">Sweetpotato whitefly</name>
    <name type="synonym">Aleurodes tabaci</name>
    <dbReference type="NCBI Taxonomy" id="7038"/>
    <lineage>
        <taxon>Eukaryota</taxon>
        <taxon>Metazoa</taxon>
        <taxon>Ecdysozoa</taxon>
        <taxon>Arthropoda</taxon>
        <taxon>Hexapoda</taxon>
        <taxon>Insecta</taxon>
        <taxon>Pterygota</taxon>
        <taxon>Neoptera</taxon>
        <taxon>Paraneoptera</taxon>
        <taxon>Hemiptera</taxon>
        <taxon>Sternorrhyncha</taxon>
        <taxon>Aleyrodoidea</taxon>
        <taxon>Aleyrodidae</taxon>
        <taxon>Aleyrodinae</taxon>
        <taxon>Bemisia</taxon>
    </lineage>
</organism>
<evidence type="ECO:0000313" key="2">
    <source>
        <dbReference type="EMBL" id="CAH0391082.1"/>
    </source>
</evidence>
<keyword evidence="1" id="KW-0732">Signal</keyword>
<dbReference type="Proteomes" id="UP001152759">
    <property type="component" value="Chromosome 5"/>
</dbReference>
<evidence type="ECO:0000313" key="3">
    <source>
        <dbReference type="Proteomes" id="UP001152759"/>
    </source>
</evidence>
<feature type="signal peptide" evidence="1">
    <location>
        <begin position="1"/>
        <end position="24"/>
    </location>
</feature>
<name>A0A9P0AG61_BEMTA</name>
<protein>
    <submittedName>
        <fullName evidence="2">Uncharacterized protein</fullName>
    </submittedName>
</protein>
<proteinExistence type="predicted"/>
<dbReference type="EMBL" id="OU963866">
    <property type="protein sequence ID" value="CAH0391082.1"/>
    <property type="molecule type" value="Genomic_DNA"/>
</dbReference>
<evidence type="ECO:0000256" key="1">
    <source>
        <dbReference type="SAM" id="SignalP"/>
    </source>
</evidence>
<gene>
    <name evidence="2" type="ORF">BEMITA_LOCUS9733</name>
</gene>
<feature type="chain" id="PRO_5040169742" evidence="1">
    <location>
        <begin position="25"/>
        <end position="185"/>
    </location>
</feature>
<accession>A0A9P0AG61</accession>